<protein>
    <recommendedName>
        <fullName evidence="4">Chitin-binding type-3 domain-containing protein</fullName>
    </recommendedName>
</protein>
<dbReference type="OrthoDB" id="3541108at2"/>
<keyword evidence="1" id="KW-0732">Signal</keyword>
<evidence type="ECO:0000256" key="1">
    <source>
        <dbReference type="SAM" id="SignalP"/>
    </source>
</evidence>
<proteinExistence type="predicted"/>
<dbReference type="RefSeq" id="WP_043461809.1">
    <property type="nucleotide sequence ID" value="NZ_CP134822.1"/>
</dbReference>
<keyword evidence="3" id="KW-1185">Reference proteome</keyword>
<organism evidence="2 3">
    <name type="scientific">Streptomyces xinghaiensis</name>
    <dbReference type="NCBI Taxonomy" id="1038928"/>
    <lineage>
        <taxon>Bacteria</taxon>
        <taxon>Bacillati</taxon>
        <taxon>Actinomycetota</taxon>
        <taxon>Actinomycetes</taxon>
        <taxon>Kitasatosporales</taxon>
        <taxon>Streptomycetaceae</taxon>
        <taxon>Streptomyces</taxon>
    </lineage>
</organism>
<evidence type="ECO:0000313" key="2">
    <source>
        <dbReference type="EMBL" id="RKM97933.1"/>
    </source>
</evidence>
<gene>
    <name evidence="2" type="ORF">SFRA_005165</name>
</gene>
<feature type="signal peptide" evidence="1">
    <location>
        <begin position="1"/>
        <end position="21"/>
    </location>
</feature>
<dbReference type="PROSITE" id="PS51318">
    <property type="entry name" value="TAT"/>
    <property type="match status" value="1"/>
</dbReference>
<accession>A0A420V7J7</accession>
<dbReference type="EMBL" id="JNAD02000002">
    <property type="protein sequence ID" value="RKM97933.1"/>
    <property type="molecule type" value="Genomic_DNA"/>
</dbReference>
<name>A0A420V7J7_9ACTN</name>
<evidence type="ECO:0008006" key="4">
    <source>
        <dbReference type="Google" id="ProtNLM"/>
    </source>
</evidence>
<sequence length="97" mass="10237">MNLTSTRSALAGIAATTTAVAALTLGAVQATAAPASESRVSAAQEADTAQVPGWVLRGKYWQYGNCVLAGNEGVQRGHWDQFQCASGTLQWVLWTNR</sequence>
<comment type="caution">
    <text evidence="2">The sequence shown here is derived from an EMBL/GenBank/DDBJ whole genome shotgun (WGS) entry which is preliminary data.</text>
</comment>
<dbReference type="InterPro" id="IPR006311">
    <property type="entry name" value="TAT_signal"/>
</dbReference>
<dbReference type="AlphaFoldDB" id="A0A420V7J7"/>
<reference evidence="2 3" key="1">
    <citation type="journal article" date="2014" name="Genome Announc.">
        <title>Draft Genome Sequence of Streptomyces fradiae ATCC 19609, a Strain Highly Sensitive to Antibiotics.</title>
        <authorList>
            <person name="Bekker O.B."/>
            <person name="Klimina K.M."/>
            <person name="Vatlin A.A."/>
            <person name="Zakharevich N.V."/>
            <person name="Kasianov A.S."/>
            <person name="Danilenko V.N."/>
        </authorList>
    </citation>
    <scope>NUCLEOTIDE SEQUENCE [LARGE SCALE GENOMIC DNA]</scope>
    <source>
        <strain evidence="2 3">ATCC 19609</strain>
    </source>
</reference>
<feature type="chain" id="PRO_5043190203" description="Chitin-binding type-3 domain-containing protein" evidence="1">
    <location>
        <begin position="22"/>
        <end position="97"/>
    </location>
</feature>
<dbReference type="Proteomes" id="UP000028058">
    <property type="component" value="Unassembled WGS sequence"/>
</dbReference>
<evidence type="ECO:0000313" key="3">
    <source>
        <dbReference type="Proteomes" id="UP000028058"/>
    </source>
</evidence>